<dbReference type="EMBL" id="KZ663200">
    <property type="protein sequence ID" value="PPS14999.1"/>
    <property type="molecule type" value="Genomic_DNA"/>
</dbReference>
<organism evidence="3 4">
    <name type="scientific">Gossypium barbadense</name>
    <name type="common">Sea Island cotton</name>
    <name type="synonym">Hibiscus barbadensis</name>
    <dbReference type="NCBI Taxonomy" id="3634"/>
    <lineage>
        <taxon>Eukaryota</taxon>
        <taxon>Viridiplantae</taxon>
        <taxon>Streptophyta</taxon>
        <taxon>Embryophyta</taxon>
        <taxon>Tracheophyta</taxon>
        <taxon>Spermatophyta</taxon>
        <taxon>Magnoliopsida</taxon>
        <taxon>eudicotyledons</taxon>
        <taxon>Gunneridae</taxon>
        <taxon>Pentapetalae</taxon>
        <taxon>rosids</taxon>
        <taxon>malvids</taxon>
        <taxon>Malvales</taxon>
        <taxon>Malvaceae</taxon>
        <taxon>Malvoideae</taxon>
        <taxon>Gossypium</taxon>
    </lineage>
</organism>
<dbReference type="SUPFAM" id="SSF47095">
    <property type="entry name" value="HMG-box"/>
    <property type="match status" value="1"/>
</dbReference>
<feature type="DNA-binding region" description="HMG box" evidence="1">
    <location>
        <begin position="70"/>
        <end position="132"/>
    </location>
</feature>
<dbReference type="PANTHER" id="PTHR47658">
    <property type="entry name" value="HIGH MOBILITY GROUP B PROTEIN 12-RELATED"/>
    <property type="match status" value="1"/>
</dbReference>
<name>A0A2P5YHC8_GOSBA</name>
<dbReference type="AlphaFoldDB" id="A0A2P5YHC8"/>
<proteinExistence type="predicted"/>
<dbReference type="PANTHER" id="PTHR47658:SF2">
    <property type="entry name" value="HMG-BOX (HIGH MOBILITY GROUP) DNA-BINDING FAMILY PROTEIN"/>
    <property type="match status" value="1"/>
</dbReference>
<sequence length="176" mass="20073">MANHPRTRKRVHATIPRRSPNGSAFQKCDICGDMVAIALADMHECGPKKKELKKFKGISGTQNAVKPMACLQPRSAFNIFCFMEANKNGNLVDVDRKAFETWKNMSEEERKPYVTQAGKLNSAYMKDMTEAEKNIIKFYEDYGYYETSDDDDERYHFGGFKSLNTTEWETAIEGGT</sequence>
<dbReference type="GO" id="GO:0005634">
    <property type="term" value="C:nucleus"/>
    <property type="evidence" value="ECO:0007669"/>
    <property type="project" value="UniProtKB-UniRule"/>
</dbReference>
<gene>
    <name evidence="3" type="ORF">GOBAR_AA05595</name>
</gene>
<evidence type="ECO:0000313" key="3">
    <source>
        <dbReference type="EMBL" id="PPS14999.1"/>
    </source>
</evidence>
<dbReference type="InterPro" id="IPR009071">
    <property type="entry name" value="HMG_box_dom"/>
</dbReference>
<protein>
    <recommendedName>
        <fullName evidence="2">HMG box domain-containing protein</fullName>
    </recommendedName>
</protein>
<dbReference type="GO" id="GO:0003677">
    <property type="term" value="F:DNA binding"/>
    <property type="evidence" value="ECO:0007669"/>
    <property type="project" value="UniProtKB-UniRule"/>
</dbReference>
<keyword evidence="1" id="KW-0539">Nucleus</keyword>
<dbReference type="Pfam" id="PF00505">
    <property type="entry name" value="HMG_box"/>
    <property type="match status" value="1"/>
</dbReference>
<dbReference type="InterPro" id="IPR036910">
    <property type="entry name" value="HMG_box_dom_sf"/>
</dbReference>
<dbReference type="PROSITE" id="PS50118">
    <property type="entry name" value="HMG_BOX_2"/>
    <property type="match status" value="1"/>
</dbReference>
<accession>A0A2P5YHC8</accession>
<reference evidence="3 4" key="1">
    <citation type="submission" date="2015-01" db="EMBL/GenBank/DDBJ databases">
        <title>Genome of allotetraploid Gossypium barbadense reveals genomic plasticity and fiber elongation in cotton evolution.</title>
        <authorList>
            <person name="Chen X."/>
            <person name="Liu X."/>
            <person name="Zhao B."/>
            <person name="Zheng H."/>
            <person name="Hu Y."/>
            <person name="Lu G."/>
            <person name="Yang C."/>
            <person name="Chen J."/>
            <person name="Shan C."/>
            <person name="Zhang L."/>
            <person name="Zhou Y."/>
            <person name="Wang L."/>
            <person name="Guo W."/>
            <person name="Bai Y."/>
            <person name="Ruan J."/>
            <person name="Shangguan X."/>
            <person name="Mao Y."/>
            <person name="Jiang J."/>
            <person name="Zhu Y."/>
            <person name="Lei J."/>
            <person name="Kang H."/>
            <person name="Chen S."/>
            <person name="He X."/>
            <person name="Wang R."/>
            <person name="Wang Y."/>
            <person name="Chen J."/>
            <person name="Wang L."/>
            <person name="Yu S."/>
            <person name="Wang B."/>
            <person name="Wei J."/>
            <person name="Song S."/>
            <person name="Lu X."/>
            <person name="Gao Z."/>
            <person name="Gu W."/>
            <person name="Deng X."/>
            <person name="Ma D."/>
            <person name="Wang S."/>
            <person name="Liang W."/>
            <person name="Fang L."/>
            <person name="Cai C."/>
            <person name="Zhu X."/>
            <person name="Zhou B."/>
            <person name="Zhang Y."/>
            <person name="Chen Z."/>
            <person name="Xu S."/>
            <person name="Zhu R."/>
            <person name="Wang S."/>
            <person name="Zhang T."/>
            <person name="Zhao G."/>
        </authorList>
    </citation>
    <scope>NUCLEOTIDE SEQUENCE [LARGE SCALE GENOMIC DNA]</scope>
    <source>
        <strain evidence="4">cv. Xinhai21</strain>
        <tissue evidence="3">Leaf</tissue>
    </source>
</reference>
<feature type="domain" description="HMG box" evidence="2">
    <location>
        <begin position="70"/>
        <end position="132"/>
    </location>
</feature>
<dbReference type="GO" id="GO:0010197">
    <property type="term" value="P:polar nucleus fusion"/>
    <property type="evidence" value="ECO:0007669"/>
    <property type="project" value="TreeGrafter"/>
</dbReference>
<keyword evidence="1" id="KW-0238">DNA-binding</keyword>
<evidence type="ECO:0000313" key="4">
    <source>
        <dbReference type="Proteomes" id="UP000239757"/>
    </source>
</evidence>
<dbReference type="CDD" id="cd22014">
    <property type="entry name" value="HMG-box_CMB1-like"/>
    <property type="match status" value="1"/>
</dbReference>
<evidence type="ECO:0000256" key="1">
    <source>
        <dbReference type="PROSITE-ProRule" id="PRU00267"/>
    </source>
</evidence>
<dbReference type="Proteomes" id="UP000239757">
    <property type="component" value="Unassembled WGS sequence"/>
</dbReference>
<dbReference type="OrthoDB" id="1919336at2759"/>
<evidence type="ECO:0000259" key="2">
    <source>
        <dbReference type="PROSITE" id="PS50118"/>
    </source>
</evidence>
<dbReference type="Gene3D" id="1.10.30.10">
    <property type="entry name" value="High mobility group box domain"/>
    <property type="match status" value="1"/>
</dbReference>